<comment type="caution">
    <text evidence="2">The sequence shown here is derived from an EMBL/GenBank/DDBJ whole genome shotgun (WGS) entry which is preliminary data.</text>
</comment>
<sequence length="156" mass="17182">MPSVLPLASSSSIYYDAPSAPLLHPLGFPLFGQQPPSPHFLSSLNPWTSQFQRQSSTPFDAGPFTGANPTDVRLVDTSRNYPKAQDFITSPKRSTREAMEVKSPSGDFTGKADLFPSATERVSRRSSSKASKRPQRARTENNGADDELEEDSWLSY</sequence>
<feature type="compositionally biased region" description="Acidic residues" evidence="1">
    <location>
        <begin position="143"/>
        <end position="156"/>
    </location>
</feature>
<accession>A0A4Y7U0M9</accession>
<name>A0A4Y7U0M9_COPMI</name>
<dbReference type="AlphaFoldDB" id="A0A4Y7U0M9"/>
<feature type="compositionally biased region" description="Basic residues" evidence="1">
    <location>
        <begin position="124"/>
        <end position="136"/>
    </location>
</feature>
<dbReference type="Proteomes" id="UP000298030">
    <property type="component" value="Unassembled WGS sequence"/>
</dbReference>
<feature type="region of interest" description="Disordered" evidence="1">
    <location>
        <begin position="86"/>
        <end position="156"/>
    </location>
</feature>
<evidence type="ECO:0000313" key="3">
    <source>
        <dbReference type="Proteomes" id="UP000298030"/>
    </source>
</evidence>
<protein>
    <submittedName>
        <fullName evidence="2">Uncharacterized protein</fullName>
    </submittedName>
</protein>
<dbReference type="EMBL" id="QPFP01000001">
    <property type="protein sequence ID" value="TEB39997.1"/>
    <property type="molecule type" value="Genomic_DNA"/>
</dbReference>
<reference evidence="2 3" key="1">
    <citation type="journal article" date="2019" name="Nat. Ecol. Evol.">
        <title>Megaphylogeny resolves global patterns of mushroom evolution.</title>
        <authorList>
            <person name="Varga T."/>
            <person name="Krizsan K."/>
            <person name="Foldi C."/>
            <person name="Dima B."/>
            <person name="Sanchez-Garcia M."/>
            <person name="Sanchez-Ramirez S."/>
            <person name="Szollosi G.J."/>
            <person name="Szarkandi J.G."/>
            <person name="Papp V."/>
            <person name="Albert L."/>
            <person name="Andreopoulos W."/>
            <person name="Angelini C."/>
            <person name="Antonin V."/>
            <person name="Barry K.W."/>
            <person name="Bougher N.L."/>
            <person name="Buchanan P."/>
            <person name="Buyck B."/>
            <person name="Bense V."/>
            <person name="Catcheside P."/>
            <person name="Chovatia M."/>
            <person name="Cooper J."/>
            <person name="Damon W."/>
            <person name="Desjardin D."/>
            <person name="Finy P."/>
            <person name="Geml J."/>
            <person name="Haridas S."/>
            <person name="Hughes K."/>
            <person name="Justo A."/>
            <person name="Karasinski D."/>
            <person name="Kautmanova I."/>
            <person name="Kiss B."/>
            <person name="Kocsube S."/>
            <person name="Kotiranta H."/>
            <person name="LaButti K.M."/>
            <person name="Lechner B.E."/>
            <person name="Liimatainen K."/>
            <person name="Lipzen A."/>
            <person name="Lukacs Z."/>
            <person name="Mihaltcheva S."/>
            <person name="Morgado L.N."/>
            <person name="Niskanen T."/>
            <person name="Noordeloos M.E."/>
            <person name="Ohm R.A."/>
            <person name="Ortiz-Santana B."/>
            <person name="Ovrebo C."/>
            <person name="Racz N."/>
            <person name="Riley R."/>
            <person name="Savchenko A."/>
            <person name="Shiryaev A."/>
            <person name="Soop K."/>
            <person name="Spirin V."/>
            <person name="Szebenyi C."/>
            <person name="Tomsovsky M."/>
            <person name="Tulloss R.E."/>
            <person name="Uehling J."/>
            <person name="Grigoriev I.V."/>
            <person name="Vagvolgyi C."/>
            <person name="Papp T."/>
            <person name="Martin F.M."/>
            <person name="Miettinen O."/>
            <person name="Hibbett D.S."/>
            <person name="Nagy L.G."/>
        </authorList>
    </citation>
    <scope>NUCLEOTIDE SEQUENCE [LARGE SCALE GENOMIC DNA]</scope>
    <source>
        <strain evidence="2 3">FP101781</strain>
    </source>
</reference>
<gene>
    <name evidence="2" type="ORF">FA13DRAFT_1784635</name>
</gene>
<proteinExistence type="predicted"/>
<feature type="region of interest" description="Disordered" evidence="1">
    <location>
        <begin position="52"/>
        <end position="73"/>
    </location>
</feature>
<evidence type="ECO:0000256" key="1">
    <source>
        <dbReference type="SAM" id="MobiDB-lite"/>
    </source>
</evidence>
<evidence type="ECO:0000313" key="2">
    <source>
        <dbReference type="EMBL" id="TEB39997.1"/>
    </source>
</evidence>
<organism evidence="2 3">
    <name type="scientific">Coprinellus micaceus</name>
    <name type="common">Glistening ink-cap mushroom</name>
    <name type="synonym">Coprinus micaceus</name>
    <dbReference type="NCBI Taxonomy" id="71717"/>
    <lineage>
        <taxon>Eukaryota</taxon>
        <taxon>Fungi</taxon>
        <taxon>Dikarya</taxon>
        <taxon>Basidiomycota</taxon>
        <taxon>Agaricomycotina</taxon>
        <taxon>Agaricomycetes</taxon>
        <taxon>Agaricomycetidae</taxon>
        <taxon>Agaricales</taxon>
        <taxon>Agaricineae</taxon>
        <taxon>Psathyrellaceae</taxon>
        <taxon>Coprinellus</taxon>
    </lineage>
</organism>
<keyword evidence="3" id="KW-1185">Reference proteome</keyword>